<feature type="transmembrane region" description="Helical" evidence="2">
    <location>
        <begin position="212"/>
        <end position="230"/>
    </location>
</feature>
<keyword evidence="5" id="KW-1185">Reference proteome</keyword>
<proteinExistence type="predicted"/>
<feature type="region of interest" description="Disordered" evidence="1">
    <location>
        <begin position="337"/>
        <end position="367"/>
    </location>
</feature>
<keyword evidence="2" id="KW-0472">Membrane</keyword>
<feature type="transmembrane region" description="Helical" evidence="2">
    <location>
        <begin position="61"/>
        <end position="83"/>
    </location>
</feature>
<evidence type="ECO:0000256" key="1">
    <source>
        <dbReference type="SAM" id="MobiDB-lite"/>
    </source>
</evidence>
<feature type="compositionally biased region" description="Basic and acidic residues" evidence="1">
    <location>
        <begin position="355"/>
        <end position="367"/>
    </location>
</feature>
<dbReference type="Pfam" id="PF20684">
    <property type="entry name" value="Fung_rhodopsin"/>
    <property type="match status" value="1"/>
</dbReference>
<dbReference type="Proteomes" id="UP000799750">
    <property type="component" value="Unassembled WGS sequence"/>
</dbReference>
<reference evidence="4" key="1">
    <citation type="journal article" date="2020" name="Stud. Mycol.">
        <title>101 Dothideomycetes genomes: a test case for predicting lifestyles and emergence of pathogens.</title>
        <authorList>
            <person name="Haridas S."/>
            <person name="Albert R."/>
            <person name="Binder M."/>
            <person name="Bloem J."/>
            <person name="Labutti K."/>
            <person name="Salamov A."/>
            <person name="Andreopoulos B."/>
            <person name="Baker S."/>
            <person name="Barry K."/>
            <person name="Bills G."/>
            <person name="Bluhm B."/>
            <person name="Cannon C."/>
            <person name="Castanera R."/>
            <person name="Culley D."/>
            <person name="Daum C."/>
            <person name="Ezra D."/>
            <person name="Gonzalez J."/>
            <person name="Henrissat B."/>
            <person name="Kuo A."/>
            <person name="Liang C."/>
            <person name="Lipzen A."/>
            <person name="Lutzoni F."/>
            <person name="Magnuson J."/>
            <person name="Mondo S."/>
            <person name="Nolan M."/>
            <person name="Ohm R."/>
            <person name="Pangilinan J."/>
            <person name="Park H.-J."/>
            <person name="Ramirez L."/>
            <person name="Alfaro M."/>
            <person name="Sun H."/>
            <person name="Tritt A."/>
            <person name="Yoshinaga Y."/>
            <person name="Zwiers L.-H."/>
            <person name="Turgeon B."/>
            <person name="Goodwin S."/>
            <person name="Spatafora J."/>
            <person name="Crous P."/>
            <person name="Grigoriev I."/>
        </authorList>
    </citation>
    <scope>NUCLEOTIDE SEQUENCE</scope>
    <source>
        <strain evidence="4">CBS 269.34</strain>
    </source>
</reference>
<name>A0A6A6QPR5_9PEZI</name>
<dbReference type="AlphaFoldDB" id="A0A6A6QPR5"/>
<feature type="transmembrane region" description="Helical" evidence="2">
    <location>
        <begin position="103"/>
        <end position="124"/>
    </location>
</feature>
<evidence type="ECO:0000256" key="2">
    <source>
        <dbReference type="SAM" id="Phobius"/>
    </source>
</evidence>
<organism evidence="4 5">
    <name type="scientific">Lophium mytilinum</name>
    <dbReference type="NCBI Taxonomy" id="390894"/>
    <lineage>
        <taxon>Eukaryota</taxon>
        <taxon>Fungi</taxon>
        <taxon>Dikarya</taxon>
        <taxon>Ascomycota</taxon>
        <taxon>Pezizomycotina</taxon>
        <taxon>Dothideomycetes</taxon>
        <taxon>Pleosporomycetidae</taxon>
        <taxon>Mytilinidiales</taxon>
        <taxon>Mytilinidiaceae</taxon>
        <taxon>Lophium</taxon>
    </lineage>
</organism>
<feature type="transmembrane region" description="Helical" evidence="2">
    <location>
        <begin position="22"/>
        <end position="41"/>
    </location>
</feature>
<dbReference type="InterPro" id="IPR049326">
    <property type="entry name" value="Rhodopsin_dom_fungi"/>
</dbReference>
<feature type="transmembrane region" description="Helical" evidence="2">
    <location>
        <begin position="178"/>
        <end position="200"/>
    </location>
</feature>
<evidence type="ECO:0000313" key="4">
    <source>
        <dbReference type="EMBL" id="KAF2494361.1"/>
    </source>
</evidence>
<gene>
    <name evidence="4" type="ORF">BU16DRAFT_562022</name>
</gene>
<evidence type="ECO:0000313" key="5">
    <source>
        <dbReference type="Proteomes" id="UP000799750"/>
    </source>
</evidence>
<feature type="compositionally biased region" description="Low complexity" evidence="1">
    <location>
        <begin position="341"/>
        <end position="354"/>
    </location>
</feature>
<protein>
    <recommendedName>
        <fullName evidence="3">Rhodopsin domain-containing protein</fullName>
    </recommendedName>
</protein>
<evidence type="ECO:0000259" key="3">
    <source>
        <dbReference type="Pfam" id="PF20684"/>
    </source>
</evidence>
<dbReference type="PANTHER" id="PTHR38794">
    <property type="entry name" value="INTEGRAL MEMBRANE PROTEIN"/>
    <property type="match status" value="1"/>
</dbReference>
<dbReference type="EMBL" id="MU004190">
    <property type="protein sequence ID" value="KAF2494361.1"/>
    <property type="molecule type" value="Genomic_DNA"/>
</dbReference>
<feature type="domain" description="Rhodopsin" evidence="3">
    <location>
        <begin position="46"/>
        <end position="271"/>
    </location>
</feature>
<accession>A0A6A6QPR5</accession>
<dbReference type="PANTHER" id="PTHR38794:SF1">
    <property type="entry name" value="INTEGRAL MEMBRANE PROTEIN"/>
    <property type="match status" value="1"/>
</dbReference>
<feature type="transmembrane region" description="Helical" evidence="2">
    <location>
        <begin position="136"/>
        <end position="158"/>
    </location>
</feature>
<dbReference type="OrthoDB" id="3918601at2759"/>
<keyword evidence="2" id="KW-0812">Transmembrane</keyword>
<sequence length="463" mass="50931">MARDTQVRGGASSGSHSDDVQIAAWLLFVAALVGVGGHFVVKWIRARKARVRRVNWDDVALAAALVLALGQTIAVSVQANSALGRHLSILSTDQVNTFQAAQYAATMLYILSIGSTRVSIWLFVRQIVQEKRQKWIATAMGAFCLLWTLTAFIAAAVPCDEPNPWKFLGNQCYDRLAFARYAASSNIVVELSSIAVPFLLLRSRGNQRWTALAFSSRFLLIATLIPQLYYSNTLSTASSTSTDFTFQAWSLTTCTQLAQSLALLTACLPSSVRHLFPAKPGPIIRHIQWDHTHPTVSTTPGFPPPPYPTRPPLVKTKTSYGYVAPLATYHFTGKRTNSGDLSLSSSKTSSSTSTSHDEKHQHRESAFEDVFERRWNVPSIAVSEPREPPPTSMEEIGVLPGCEMWGNETDGEQGERAELELQRCRARGSGVSYVFERDKVISLPPISTPNWEGRGHEGFSFGA</sequence>
<keyword evidence="2" id="KW-1133">Transmembrane helix</keyword>